<evidence type="ECO:0000256" key="2">
    <source>
        <dbReference type="ARBA" id="ARBA00001933"/>
    </source>
</evidence>
<keyword evidence="7" id="KW-0949">S-adenosyl-L-methionine</keyword>
<evidence type="ECO:0000256" key="9">
    <source>
        <dbReference type="ARBA" id="ARBA00022898"/>
    </source>
</evidence>
<keyword evidence="12" id="KW-0413">Isomerase</keyword>
<keyword evidence="9" id="KW-0663">Pyridoxal phosphate</keyword>
<dbReference type="SFLD" id="SFLDG01070">
    <property type="entry name" value="PLP-dependent"/>
    <property type="match status" value="1"/>
</dbReference>
<comment type="caution">
    <text evidence="15">The sequence shown here is derived from an EMBL/GenBank/DDBJ whole genome shotgun (WGS) entry which is preliminary data.</text>
</comment>
<evidence type="ECO:0000256" key="4">
    <source>
        <dbReference type="ARBA" id="ARBA00008703"/>
    </source>
</evidence>
<keyword evidence="6" id="KW-0004">4Fe-4S</keyword>
<name>A0ABV7VMN2_9GAMM</name>
<sequence>MSIITRTSDAVEPQDWRQLLAGSFRQASELLHYLNLQPADVELSEQACRDFPLLVPRPFADRMQKGNPQDPLLLQVLPQQAETLEVTGYITDPLAEKHANIQQGIIHKYHGRVLLLAASGCAVNCRYCFRRHFPYQDNRLSRKQWQQALDYIRNDNSIEEVILSGGDPLMLQDEHLQQLLQQIEAIPHVRRLRIHSRLPVVIPQRITTALCHMLADSRLAVSCVLHINHANELSENDLFRFKQLQHSGVVLLNQAVLLKQVNDSLRDLSELNKQLFEFGIVPYYLHLLDPVKGAAHYDVPESQARHLHQQLQQILPGYLIPRLVREEGGKRHKTLLPS</sequence>
<evidence type="ECO:0000256" key="13">
    <source>
        <dbReference type="ARBA" id="ARBA00030756"/>
    </source>
</evidence>
<evidence type="ECO:0000256" key="12">
    <source>
        <dbReference type="ARBA" id="ARBA00023235"/>
    </source>
</evidence>
<keyword evidence="8" id="KW-0479">Metal-binding</keyword>
<evidence type="ECO:0000256" key="5">
    <source>
        <dbReference type="ARBA" id="ARBA00022363"/>
    </source>
</evidence>
<dbReference type="NCBIfam" id="TIGR00238">
    <property type="entry name" value="KamA family radical SAM protein"/>
    <property type="match status" value="1"/>
</dbReference>
<dbReference type="InterPro" id="IPR013785">
    <property type="entry name" value="Aldolase_TIM"/>
</dbReference>
<dbReference type="PANTHER" id="PTHR30538">
    <property type="entry name" value="LYSINE 2,3-AMINOMUTASE-RELATED"/>
    <property type="match status" value="1"/>
</dbReference>
<proteinExistence type="inferred from homology"/>
<gene>
    <name evidence="15" type="primary">epmB</name>
    <name evidence="15" type="ORF">ACFOMG_01340</name>
</gene>
<protein>
    <recommendedName>
        <fullName evidence="5">L-lysine 2,3-aminomutase</fullName>
    </recommendedName>
    <alternativeName>
        <fullName evidence="13">EF-P post-translational modification enzyme B</fullName>
    </alternativeName>
</protein>
<evidence type="ECO:0000256" key="8">
    <source>
        <dbReference type="ARBA" id="ARBA00022723"/>
    </source>
</evidence>
<accession>A0ABV7VMN2</accession>
<evidence type="ECO:0000256" key="10">
    <source>
        <dbReference type="ARBA" id="ARBA00023004"/>
    </source>
</evidence>
<evidence type="ECO:0000259" key="14">
    <source>
        <dbReference type="PROSITE" id="PS51918"/>
    </source>
</evidence>
<evidence type="ECO:0000313" key="16">
    <source>
        <dbReference type="Proteomes" id="UP001595722"/>
    </source>
</evidence>
<evidence type="ECO:0000313" key="15">
    <source>
        <dbReference type="EMBL" id="MFC3678753.1"/>
    </source>
</evidence>
<dbReference type="Pfam" id="PF13353">
    <property type="entry name" value="Fer4_12"/>
    <property type="match status" value="1"/>
</dbReference>
<evidence type="ECO:0000256" key="6">
    <source>
        <dbReference type="ARBA" id="ARBA00022485"/>
    </source>
</evidence>
<dbReference type="SFLD" id="SFLDF00314">
    <property type="entry name" value="L-lysine_2_3-aminomutase_(yjeK"/>
    <property type="match status" value="1"/>
</dbReference>
<feature type="domain" description="Radical SAM core" evidence="14">
    <location>
        <begin position="107"/>
        <end position="331"/>
    </location>
</feature>
<organism evidence="15 16">
    <name type="scientific">Bacterioplanoides pacificum</name>
    <dbReference type="NCBI Taxonomy" id="1171596"/>
    <lineage>
        <taxon>Bacteria</taxon>
        <taxon>Pseudomonadati</taxon>
        <taxon>Pseudomonadota</taxon>
        <taxon>Gammaproteobacteria</taxon>
        <taxon>Oceanospirillales</taxon>
        <taxon>Oceanospirillaceae</taxon>
        <taxon>Bacterioplanoides</taxon>
    </lineage>
</organism>
<dbReference type="Proteomes" id="UP001595722">
    <property type="component" value="Unassembled WGS sequence"/>
</dbReference>
<dbReference type="InterPro" id="IPR003739">
    <property type="entry name" value="Lys_aminomutase/Glu_NH3_mut"/>
</dbReference>
<comment type="catalytic activity">
    <reaction evidence="1">
        <text>L-lysine = D-beta-lysine</text>
        <dbReference type="Rhea" id="RHEA:44148"/>
        <dbReference type="ChEBI" id="CHEBI:32551"/>
        <dbReference type="ChEBI" id="CHEBI:84138"/>
    </reaction>
</comment>
<dbReference type="SFLD" id="SFLDS00029">
    <property type="entry name" value="Radical_SAM"/>
    <property type="match status" value="1"/>
</dbReference>
<dbReference type="InterPro" id="IPR022462">
    <property type="entry name" value="EpmB"/>
</dbReference>
<comment type="similarity">
    <text evidence="4">Belongs to the radical SAM superfamily. KamA family.</text>
</comment>
<evidence type="ECO:0000256" key="11">
    <source>
        <dbReference type="ARBA" id="ARBA00023014"/>
    </source>
</evidence>
<dbReference type="PIRSF" id="PIRSF004911">
    <property type="entry name" value="DUF160"/>
    <property type="match status" value="1"/>
</dbReference>
<evidence type="ECO:0000256" key="7">
    <source>
        <dbReference type="ARBA" id="ARBA00022691"/>
    </source>
</evidence>
<evidence type="ECO:0000256" key="1">
    <source>
        <dbReference type="ARBA" id="ARBA00001352"/>
    </source>
</evidence>
<dbReference type="InterPro" id="IPR007197">
    <property type="entry name" value="rSAM"/>
</dbReference>
<dbReference type="PROSITE" id="PS51918">
    <property type="entry name" value="RADICAL_SAM"/>
    <property type="match status" value="1"/>
</dbReference>
<comment type="cofactor">
    <cofactor evidence="3">
        <name>[4Fe-4S] cluster</name>
        <dbReference type="ChEBI" id="CHEBI:49883"/>
    </cofactor>
</comment>
<dbReference type="EMBL" id="JBHRYB010000001">
    <property type="protein sequence ID" value="MFC3678753.1"/>
    <property type="molecule type" value="Genomic_DNA"/>
</dbReference>
<keyword evidence="10" id="KW-0408">Iron</keyword>
<keyword evidence="16" id="KW-1185">Reference proteome</keyword>
<dbReference type="SUPFAM" id="SSF102114">
    <property type="entry name" value="Radical SAM enzymes"/>
    <property type="match status" value="1"/>
</dbReference>
<dbReference type="Gene3D" id="3.20.20.70">
    <property type="entry name" value="Aldolase class I"/>
    <property type="match status" value="1"/>
</dbReference>
<evidence type="ECO:0000256" key="3">
    <source>
        <dbReference type="ARBA" id="ARBA00001966"/>
    </source>
</evidence>
<comment type="cofactor">
    <cofactor evidence="2">
        <name>pyridoxal 5'-phosphate</name>
        <dbReference type="ChEBI" id="CHEBI:597326"/>
    </cofactor>
</comment>
<dbReference type="InterPro" id="IPR058240">
    <property type="entry name" value="rSAM_sf"/>
</dbReference>
<dbReference type="CDD" id="cd01335">
    <property type="entry name" value="Radical_SAM"/>
    <property type="match status" value="1"/>
</dbReference>
<dbReference type="NCBIfam" id="TIGR03821">
    <property type="entry name" value="EFP_modif_epmB"/>
    <property type="match status" value="1"/>
</dbReference>
<keyword evidence="11" id="KW-0411">Iron-sulfur</keyword>
<dbReference type="PANTHER" id="PTHR30538:SF1">
    <property type="entry name" value="L-LYSINE 2,3-AMINOMUTASE"/>
    <property type="match status" value="1"/>
</dbReference>
<dbReference type="RefSeq" id="WP_376864303.1">
    <property type="nucleotide sequence ID" value="NZ_JBHRYB010000001.1"/>
</dbReference>
<reference evidence="16" key="1">
    <citation type="journal article" date="2019" name="Int. J. Syst. Evol. Microbiol.">
        <title>The Global Catalogue of Microorganisms (GCM) 10K type strain sequencing project: providing services to taxonomists for standard genome sequencing and annotation.</title>
        <authorList>
            <consortium name="The Broad Institute Genomics Platform"/>
            <consortium name="The Broad Institute Genome Sequencing Center for Infectious Disease"/>
            <person name="Wu L."/>
            <person name="Ma J."/>
        </authorList>
    </citation>
    <scope>NUCLEOTIDE SEQUENCE [LARGE SCALE GENOMIC DNA]</scope>
    <source>
        <strain evidence="16">KCTC 42424</strain>
    </source>
</reference>